<organism evidence="1 2">
    <name type="scientific">Rhodoferax lacus</name>
    <dbReference type="NCBI Taxonomy" id="2184758"/>
    <lineage>
        <taxon>Bacteria</taxon>
        <taxon>Pseudomonadati</taxon>
        <taxon>Pseudomonadota</taxon>
        <taxon>Betaproteobacteria</taxon>
        <taxon>Burkholderiales</taxon>
        <taxon>Comamonadaceae</taxon>
        <taxon>Rhodoferax</taxon>
    </lineage>
</organism>
<dbReference type="EMBL" id="QFZK01000003">
    <property type="protein sequence ID" value="RFO97631.1"/>
    <property type="molecule type" value="Genomic_DNA"/>
</dbReference>
<dbReference type="AlphaFoldDB" id="A0A3E1REH5"/>
<dbReference type="Proteomes" id="UP000260665">
    <property type="component" value="Unassembled WGS sequence"/>
</dbReference>
<proteinExistence type="predicted"/>
<protein>
    <recommendedName>
        <fullName evidence="3">CopG family transcriptional regulator</fullName>
    </recommendedName>
</protein>
<name>A0A3E1REH5_9BURK</name>
<dbReference type="CDD" id="cd21631">
    <property type="entry name" value="RHH_CopG_NikR-like"/>
    <property type="match status" value="1"/>
</dbReference>
<accession>A0A3E1REH5</accession>
<comment type="caution">
    <text evidence="1">The sequence shown here is derived from an EMBL/GenBank/DDBJ whole genome shotgun (WGS) entry which is preliminary data.</text>
</comment>
<evidence type="ECO:0000313" key="1">
    <source>
        <dbReference type="EMBL" id="RFO97631.1"/>
    </source>
</evidence>
<reference evidence="1 2" key="1">
    <citation type="submission" date="2018-05" db="EMBL/GenBank/DDBJ databases">
        <title>Rhodoferax soyangensis sp.nov., isolated from an oligotrophic freshwater lake.</title>
        <authorList>
            <person name="Park M."/>
        </authorList>
    </citation>
    <scope>NUCLEOTIDE SEQUENCE [LARGE SCALE GENOMIC DNA]</scope>
    <source>
        <strain evidence="1 2">IMCC26218</strain>
    </source>
</reference>
<gene>
    <name evidence="1" type="ORF">DIC66_07145</name>
</gene>
<keyword evidence="2" id="KW-1185">Reference proteome</keyword>
<evidence type="ECO:0000313" key="2">
    <source>
        <dbReference type="Proteomes" id="UP000260665"/>
    </source>
</evidence>
<sequence length="64" mass="7070">MCCPELKIYPSETDPGTETVKLELDAHTALTLEQAAIREGLSQGQLIAHMVADYTSRIYFWAAA</sequence>
<evidence type="ECO:0008006" key="3">
    <source>
        <dbReference type="Google" id="ProtNLM"/>
    </source>
</evidence>